<dbReference type="InterPro" id="IPR028082">
    <property type="entry name" value="Peripla_BP_I"/>
</dbReference>
<dbReference type="PANTHER" id="PTHR30146">
    <property type="entry name" value="LACI-RELATED TRANSCRIPTIONAL REPRESSOR"/>
    <property type="match status" value="1"/>
</dbReference>
<dbReference type="SMART" id="SM00354">
    <property type="entry name" value="HTH_LACI"/>
    <property type="match status" value="1"/>
</dbReference>
<evidence type="ECO:0000256" key="1">
    <source>
        <dbReference type="ARBA" id="ARBA00022491"/>
    </source>
</evidence>
<reference evidence="7 8" key="1">
    <citation type="journal article" date="2023" name="Microbiol. Spectr.">
        <title>Symbiosis of Carpenter Bees with Uncharacterized Lactic Acid Bacteria Showing NAD Auxotrophy.</title>
        <authorList>
            <person name="Kawasaki S."/>
            <person name="Ozawa K."/>
            <person name="Mori T."/>
            <person name="Yamamoto A."/>
            <person name="Ito M."/>
            <person name="Ohkuma M."/>
            <person name="Sakamoto M."/>
            <person name="Matsutani M."/>
        </authorList>
    </citation>
    <scope>NUCLEOTIDE SEQUENCE [LARGE SCALE GENOMIC DNA]</scope>
    <source>
        <strain evidence="7 8">Kim37-2</strain>
    </source>
</reference>
<dbReference type="InterPro" id="IPR046335">
    <property type="entry name" value="LacI/GalR-like_sensor"/>
</dbReference>
<keyword evidence="1" id="KW-0678">Repressor</keyword>
<sequence>MKAQAQKPRSVGEVRPATDRVLLADVAREAGVAVSTVSRTFAKPGRVNVQTAEHIRQVALKLGYQPRPSSDEPASAAQEGEQQTQAHGRHGMLAFLAQDTADGISSQILKGAQSEALAAGSAVCILETGPNAARSESLLNLLSRRADGIIIASDQLKAESIRRVARRLPTVVLNRPVEGVLSIVPDPTVGLARALLMLKRFHLRSLVYVAGSSGLWANQSRWSCIEKLGLRLGFSVRKIGPMQPSVEGGVQAAAALEGQLPDAIIAYNDQIAAGLVLRLKADGFSIPGDLSIIGFDNTLVAPVVSPAITSIRIPRARIGQAAVDTLLGRPLAPIVSTREAEFKQWLTSQGILGIDRSDHLIPVDTSLIIRRSTGAPSPRT</sequence>
<dbReference type="CDD" id="cd01392">
    <property type="entry name" value="HTH_LacI"/>
    <property type="match status" value="1"/>
</dbReference>
<evidence type="ECO:0000256" key="3">
    <source>
        <dbReference type="ARBA" id="ARBA00023125"/>
    </source>
</evidence>
<dbReference type="EMBL" id="AP026798">
    <property type="protein sequence ID" value="BDR52353.1"/>
    <property type="molecule type" value="Genomic_DNA"/>
</dbReference>
<dbReference type="InterPro" id="IPR010982">
    <property type="entry name" value="Lambda_DNA-bd_dom_sf"/>
</dbReference>
<dbReference type="SUPFAM" id="SSF47413">
    <property type="entry name" value="lambda repressor-like DNA-binding domains"/>
    <property type="match status" value="1"/>
</dbReference>
<evidence type="ECO:0000313" key="7">
    <source>
        <dbReference type="EMBL" id="BDR52353.1"/>
    </source>
</evidence>
<evidence type="ECO:0000313" key="8">
    <source>
        <dbReference type="Proteomes" id="UP001321766"/>
    </source>
</evidence>
<organism evidence="7 8">
    <name type="scientific">Bombiscardovia nodaiensis</name>
    <dbReference type="NCBI Taxonomy" id="2932181"/>
    <lineage>
        <taxon>Bacteria</taxon>
        <taxon>Bacillati</taxon>
        <taxon>Actinomycetota</taxon>
        <taxon>Actinomycetes</taxon>
        <taxon>Bifidobacteriales</taxon>
        <taxon>Bifidobacteriaceae</taxon>
        <taxon>Bombiscardovia</taxon>
    </lineage>
</organism>
<dbReference type="CDD" id="cd06267">
    <property type="entry name" value="PBP1_LacI_sugar_binding-like"/>
    <property type="match status" value="1"/>
</dbReference>
<keyword evidence="2" id="KW-0805">Transcription regulation</keyword>
<dbReference type="PANTHER" id="PTHR30146:SF148">
    <property type="entry name" value="HTH-TYPE TRANSCRIPTIONAL REPRESSOR PURR-RELATED"/>
    <property type="match status" value="1"/>
</dbReference>
<dbReference type="Pfam" id="PF13377">
    <property type="entry name" value="Peripla_BP_3"/>
    <property type="match status" value="1"/>
</dbReference>
<keyword evidence="3" id="KW-0238">DNA-binding</keyword>
<keyword evidence="8" id="KW-1185">Reference proteome</keyword>
<dbReference type="InterPro" id="IPR000843">
    <property type="entry name" value="HTH_LacI"/>
</dbReference>
<evidence type="ECO:0000259" key="6">
    <source>
        <dbReference type="PROSITE" id="PS50932"/>
    </source>
</evidence>
<feature type="region of interest" description="Disordered" evidence="5">
    <location>
        <begin position="65"/>
        <end position="87"/>
    </location>
</feature>
<evidence type="ECO:0000256" key="5">
    <source>
        <dbReference type="SAM" id="MobiDB-lite"/>
    </source>
</evidence>
<accession>A0ABM8B682</accession>
<dbReference type="PROSITE" id="PS50932">
    <property type="entry name" value="HTH_LACI_2"/>
    <property type="match status" value="1"/>
</dbReference>
<dbReference type="Pfam" id="PF00356">
    <property type="entry name" value="LacI"/>
    <property type="match status" value="1"/>
</dbReference>
<dbReference type="Proteomes" id="UP001321766">
    <property type="component" value="Chromosome"/>
</dbReference>
<protein>
    <recommendedName>
        <fullName evidence="6">HTH lacI-type domain-containing protein</fullName>
    </recommendedName>
</protein>
<evidence type="ECO:0000256" key="2">
    <source>
        <dbReference type="ARBA" id="ARBA00023015"/>
    </source>
</evidence>
<name>A0ABM8B682_9BIFI</name>
<dbReference type="SUPFAM" id="SSF53822">
    <property type="entry name" value="Periplasmic binding protein-like I"/>
    <property type="match status" value="1"/>
</dbReference>
<evidence type="ECO:0000256" key="4">
    <source>
        <dbReference type="ARBA" id="ARBA00023163"/>
    </source>
</evidence>
<dbReference type="Gene3D" id="1.10.260.40">
    <property type="entry name" value="lambda repressor-like DNA-binding domains"/>
    <property type="match status" value="1"/>
</dbReference>
<proteinExistence type="predicted"/>
<gene>
    <name evidence="7" type="ORF">KIM372_02600</name>
</gene>
<dbReference type="Gene3D" id="3.40.50.2300">
    <property type="match status" value="2"/>
</dbReference>
<feature type="domain" description="HTH lacI-type" evidence="6">
    <location>
        <begin position="21"/>
        <end position="75"/>
    </location>
</feature>
<keyword evidence="4" id="KW-0804">Transcription</keyword>